<name>A0A9D2TBA1_9FIRM</name>
<gene>
    <name evidence="7" type="ORF">H9753_00945</name>
</gene>
<keyword evidence="3" id="KW-0808">Transferase</keyword>
<reference evidence="7" key="2">
    <citation type="submission" date="2021-04" db="EMBL/GenBank/DDBJ databases">
        <authorList>
            <person name="Gilroy R."/>
        </authorList>
    </citation>
    <scope>NUCLEOTIDE SEQUENCE</scope>
    <source>
        <strain evidence="7">ChiBcec2-3848</strain>
    </source>
</reference>
<comment type="subcellular location">
    <subcellularLocation>
        <location evidence="1">Membrane</location>
    </subcellularLocation>
</comment>
<feature type="domain" description="HAMP" evidence="6">
    <location>
        <begin position="334"/>
        <end position="386"/>
    </location>
</feature>
<evidence type="ECO:0000259" key="6">
    <source>
        <dbReference type="PROSITE" id="PS50885"/>
    </source>
</evidence>
<sequence>MKQRITSFIKNKIPRTLKGNFLLITISLMLVFGIGASVMSYIMFSDNLRANSLHSSETNLQFMCNEINANLHSVNDLAFWSQTNTAISTYISSNPDDTAYSALTKNASDRLTEEYLGTSAYRYISQIIITNAGGTKYLQKYSSSSYSTDRGVIQIIKELPYYEELMDAPDYDFHVGLQNNPFSRTPEKMLPILRSIESAYSKDKIGILFIQISFSLFTDPLSGFSAQEDLPVYLTVCDETYRISGKKIIQMEQTKAVPCTAYSDTVGSDTAVYKSPDGSGLYISLPLEAKGCYLTLPVDSWNSSDSLAGFLAILLFILLFITVIGLLLIRLLNRSVTKPVALLKKQLSVIAAGDFTPNPGIEWDNELGDIGHNINLLASDICNLMEEKIASEKEKKDQEYQILQSQINPHFLYNTLNSIKWMAAAQRAEGIAEMTTALAHLLKSIAKGTSSIVSVETEFQLLDDYFTIQKYRYGGAITMEYRIDEPSLLQNQILRFTLQPIVENAIFHGIEPKGSSGHIDLHLYLTEKGDVKIDITDNGIGMDEKTIRSVLSGETSRRSSFFKQVGIENVNKRILYTFGKDYGLTIQSVPGEFTCMSILLPKKSTASDSDTEKRSNTK</sequence>
<keyword evidence="4 7" id="KW-0418">Kinase</keyword>
<dbReference type="PANTHER" id="PTHR34220">
    <property type="entry name" value="SENSOR HISTIDINE KINASE YPDA"/>
    <property type="match status" value="1"/>
</dbReference>
<proteinExistence type="predicted"/>
<keyword evidence="5" id="KW-0472">Membrane</keyword>
<dbReference type="InterPro" id="IPR050640">
    <property type="entry name" value="Bact_2-comp_sensor_kinase"/>
</dbReference>
<evidence type="ECO:0000256" key="2">
    <source>
        <dbReference type="ARBA" id="ARBA00022553"/>
    </source>
</evidence>
<dbReference type="AlphaFoldDB" id="A0A9D2TBA1"/>
<evidence type="ECO:0000313" key="7">
    <source>
        <dbReference type="EMBL" id="HJC62172.1"/>
    </source>
</evidence>
<dbReference type="GO" id="GO:0000155">
    <property type="term" value="F:phosphorelay sensor kinase activity"/>
    <property type="evidence" value="ECO:0007669"/>
    <property type="project" value="InterPro"/>
</dbReference>
<dbReference type="InterPro" id="IPR003660">
    <property type="entry name" value="HAMP_dom"/>
</dbReference>
<dbReference type="PROSITE" id="PS50885">
    <property type="entry name" value="HAMP"/>
    <property type="match status" value="1"/>
</dbReference>
<keyword evidence="5" id="KW-0812">Transmembrane</keyword>
<evidence type="ECO:0000313" key="8">
    <source>
        <dbReference type="Proteomes" id="UP000823886"/>
    </source>
</evidence>
<dbReference type="EMBL" id="DWVZ01000011">
    <property type="protein sequence ID" value="HJC62172.1"/>
    <property type="molecule type" value="Genomic_DNA"/>
</dbReference>
<protein>
    <submittedName>
        <fullName evidence="7">Histidine kinase</fullName>
    </submittedName>
</protein>
<evidence type="ECO:0000256" key="5">
    <source>
        <dbReference type="SAM" id="Phobius"/>
    </source>
</evidence>
<organism evidence="7 8">
    <name type="scientific">Candidatus Blautia merdavium</name>
    <dbReference type="NCBI Taxonomy" id="2838494"/>
    <lineage>
        <taxon>Bacteria</taxon>
        <taxon>Bacillati</taxon>
        <taxon>Bacillota</taxon>
        <taxon>Clostridia</taxon>
        <taxon>Lachnospirales</taxon>
        <taxon>Lachnospiraceae</taxon>
        <taxon>Blautia</taxon>
    </lineage>
</organism>
<keyword evidence="2" id="KW-0597">Phosphoprotein</keyword>
<dbReference type="Pfam" id="PF06580">
    <property type="entry name" value="His_kinase"/>
    <property type="match status" value="1"/>
</dbReference>
<dbReference type="Gene3D" id="6.10.340.10">
    <property type="match status" value="1"/>
</dbReference>
<reference evidence="7" key="1">
    <citation type="journal article" date="2021" name="PeerJ">
        <title>Extensive microbial diversity within the chicken gut microbiome revealed by metagenomics and culture.</title>
        <authorList>
            <person name="Gilroy R."/>
            <person name="Ravi A."/>
            <person name="Getino M."/>
            <person name="Pursley I."/>
            <person name="Horton D.L."/>
            <person name="Alikhan N.F."/>
            <person name="Baker D."/>
            <person name="Gharbi K."/>
            <person name="Hall N."/>
            <person name="Watson M."/>
            <person name="Adriaenssens E.M."/>
            <person name="Foster-Nyarko E."/>
            <person name="Jarju S."/>
            <person name="Secka A."/>
            <person name="Antonio M."/>
            <person name="Oren A."/>
            <person name="Chaudhuri R.R."/>
            <person name="La Ragione R."/>
            <person name="Hildebrand F."/>
            <person name="Pallen M.J."/>
        </authorList>
    </citation>
    <scope>NUCLEOTIDE SEQUENCE</scope>
    <source>
        <strain evidence="7">ChiBcec2-3848</strain>
    </source>
</reference>
<feature type="transmembrane region" description="Helical" evidence="5">
    <location>
        <begin position="307"/>
        <end position="329"/>
    </location>
</feature>
<evidence type="ECO:0000256" key="4">
    <source>
        <dbReference type="ARBA" id="ARBA00022777"/>
    </source>
</evidence>
<dbReference type="InterPro" id="IPR036890">
    <property type="entry name" value="HATPase_C_sf"/>
</dbReference>
<dbReference type="SUPFAM" id="SSF158472">
    <property type="entry name" value="HAMP domain-like"/>
    <property type="match status" value="1"/>
</dbReference>
<dbReference type="PANTHER" id="PTHR34220:SF7">
    <property type="entry name" value="SENSOR HISTIDINE KINASE YPDA"/>
    <property type="match status" value="1"/>
</dbReference>
<dbReference type="GO" id="GO:0016020">
    <property type="term" value="C:membrane"/>
    <property type="evidence" value="ECO:0007669"/>
    <property type="project" value="UniProtKB-SubCell"/>
</dbReference>
<comment type="caution">
    <text evidence="7">The sequence shown here is derived from an EMBL/GenBank/DDBJ whole genome shotgun (WGS) entry which is preliminary data.</text>
</comment>
<dbReference type="Pfam" id="PF02518">
    <property type="entry name" value="HATPase_c"/>
    <property type="match status" value="1"/>
</dbReference>
<feature type="transmembrane region" description="Helical" evidence="5">
    <location>
        <begin position="21"/>
        <end position="44"/>
    </location>
</feature>
<keyword evidence="5" id="KW-1133">Transmembrane helix</keyword>
<evidence type="ECO:0000256" key="1">
    <source>
        <dbReference type="ARBA" id="ARBA00004370"/>
    </source>
</evidence>
<dbReference type="Gene3D" id="3.30.565.10">
    <property type="entry name" value="Histidine kinase-like ATPase, C-terminal domain"/>
    <property type="match status" value="1"/>
</dbReference>
<dbReference type="InterPro" id="IPR003594">
    <property type="entry name" value="HATPase_dom"/>
</dbReference>
<accession>A0A9D2TBA1</accession>
<dbReference type="InterPro" id="IPR010559">
    <property type="entry name" value="Sig_transdc_His_kin_internal"/>
</dbReference>
<evidence type="ECO:0000256" key="3">
    <source>
        <dbReference type="ARBA" id="ARBA00022679"/>
    </source>
</evidence>
<dbReference type="SMART" id="SM00304">
    <property type="entry name" value="HAMP"/>
    <property type="match status" value="1"/>
</dbReference>
<dbReference type="Proteomes" id="UP000823886">
    <property type="component" value="Unassembled WGS sequence"/>
</dbReference>
<dbReference type="SUPFAM" id="SSF55874">
    <property type="entry name" value="ATPase domain of HSP90 chaperone/DNA topoisomerase II/histidine kinase"/>
    <property type="match status" value="1"/>
</dbReference>